<name>A0A6J5FQV3_9BURK</name>
<keyword evidence="2" id="KW-1185">Reference proteome</keyword>
<dbReference type="Proteomes" id="UP000494119">
    <property type="component" value="Unassembled WGS sequence"/>
</dbReference>
<proteinExistence type="predicted"/>
<accession>A0A6J5FQV3</accession>
<evidence type="ECO:0000313" key="2">
    <source>
        <dbReference type="Proteomes" id="UP000494119"/>
    </source>
</evidence>
<dbReference type="EMBL" id="CADIKL010000008">
    <property type="protein sequence ID" value="CAB3785396.1"/>
    <property type="molecule type" value="Genomic_DNA"/>
</dbReference>
<dbReference type="AlphaFoldDB" id="A0A6J5FQV3"/>
<protein>
    <submittedName>
        <fullName evidence="1">Uncharacterized protein</fullName>
    </submittedName>
</protein>
<gene>
    <name evidence="1" type="ORF">LMG28688_02027</name>
</gene>
<evidence type="ECO:0000313" key="1">
    <source>
        <dbReference type="EMBL" id="CAB3785396.1"/>
    </source>
</evidence>
<organism evidence="1 2">
    <name type="scientific">Paraburkholderia caffeinitolerans</name>
    <dbReference type="NCBI Taxonomy" id="1723730"/>
    <lineage>
        <taxon>Bacteria</taxon>
        <taxon>Pseudomonadati</taxon>
        <taxon>Pseudomonadota</taxon>
        <taxon>Betaproteobacteria</taxon>
        <taxon>Burkholderiales</taxon>
        <taxon>Burkholderiaceae</taxon>
        <taxon>Paraburkholderia</taxon>
    </lineage>
</organism>
<sequence length="89" mass="9833">MTAHDFAEFSWDEQADVKAVLTSRGFDLGEFRITDKNQDDGAASGAKAAVRQVSVTRIANGKTETYDTDHFAPWITDFDEALQAGKFDD</sequence>
<reference evidence="1 2" key="1">
    <citation type="submission" date="2020-04" db="EMBL/GenBank/DDBJ databases">
        <authorList>
            <person name="De Canck E."/>
        </authorList>
    </citation>
    <scope>NUCLEOTIDE SEQUENCE [LARGE SCALE GENOMIC DNA]</scope>
    <source>
        <strain evidence="1 2">LMG 28688</strain>
    </source>
</reference>